<feature type="region of interest" description="Disordered" evidence="1">
    <location>
        <begin position="20"/>
        <end position="53"/>
    </location>
</feature>
<feature type="compositionally biased region" description="Polar residues" evidence="1">
    <location>
        <begin position="44"/>
        <end position="53"/>
    </location>
</feature>
<dbReference type="EMBL" id="LCYA01000078">
    <property type="protein sequence ID" value="KWV87096.1"/>
    <property type="molecule type" value="Genomic_DNA"/>
</dbReference>
<gene>
    <name evidence="2" type="ORF">PFLmoz3_02942</name>
</gene>
<accession>A0A109LG90</accession>
<reference evidence="2 3" key="1">
    <citation type="submission" date="2015-05" db="EMBL/GenBank/DDBJ databases">
        <title>A genomic and transcriptomic approach to investigate the blue pigment phenotype in Pseudomonas fluorescens.</title>
        <authorList>
            <person name="Andreani N.A."/>
            <person name="Cardazzo B."/>
        </authorList>
    </citation>
    <scope>NUCLEOTIDE SEQUENCE [LARGE SCALE GENOMIC DNA]</scope>
    <source>
        <strain evidence="2 3">Ps_22</strain>
    </source>
</reference>
<evidence type="ECO:0000313" key="2">
    <source>
        <dbReference type="EMBL" id="KWV87096.1"/>
    </source>
</evidence>
<evidence type="ECO:0000256" key="1">
    <source>
        <dbReference type="SAM" id="MobiDB-lite"/>
    </source>
</evidence>
<protein>
    <submittedName>
        <fullName evidence="2">Uncharacterized protein</fullName>
    </submittedName>
</protein>
<dbReference type="PATRIC" id="fig|294.194.peg.3268"/>
<sequence length="53" mass="5517">MLMNTPIKVAARRLSASLPPMMLPTVSPRPISSRVQVTPLGDTPVTSPSSGAT</sequence>
<organism evidence="2 3">
    <name type="scientific">Pseudomonas fluorescens</name>
    <dbReference type="NCBI Taxonomy" id="294"/>
    <lineage>
        <taxon>Bacteria</taxon>
        <taxon>Pseudomonadati</taxon>
        <taxon>Pseudomonadota</taxon>
        <taxon>Gammaproteobacteria</taxon>
        <taxon>Pseudomonadales</taxon>
        <taxon>Pseudomonadaceae</taxon>
        <taxon>Pseudomonas</taxon>
    </lineage>
</organism>
<evidence type="ECO:0000313" key="3">
    <source>
        <dbReference type="Proteomes" id="UP000061348"/>
    </source>
</evidence>
<proteinExistence type="predicted"/>
<name>A0A109LG90_PSEFL</name>
<dbReference type="AlphaFoldDB" id="A0A109LG90"/>
<comment type="caution">
    <text evidence="2">The sequence shown here is derived from an EMBL/GenBank/DDBJ whole genome shotgun (WGS) entry which is preliminary data.</text>
</comment>
<dbReference type="Proteomes" id="UP000061348">
    <property type="component" value="Unassembled WGS sequence"/>
</dbReference>